<dbReference type="InterPro" id="IPR011989">
    <property type="entry name" value="ARM-like"/>
</dbReference>
<dbReference type="EMBL" id="DSBY01000213">
    <property type="protein sequence ID" value="HDS63494.1"/>
    <property type="molecule type" value="Genomic_DNA"/>
</dbReference>
<dbReference type="InterPro" id="IPR000357">
    <property type="entry name" value="HEAT"/>
</dbReference>
<dbReference type="PANTHER" id="PTHR12697:SF5">
    <property type="entry name" value="DEOXYHYPUSINE HYDROXYLASE"/>
    <property type="match status" value="1"/>
</dbReference>
<accession>A0A831LW41</accession>
<dbReference type="SMART" id="SM00567">
    <property type="entry name" value="EZ_HEAT"/>
    <property type="match status" value="5"/>
</dbReference>
<dbReference type="PANTHER" id="PTHR12697">
    <property type="entry name" value="PBS LYASE HEAT-LIKE PROTEIN"/>
    <property type="match status" value="1"/>
</dbReference>
<dbReference type="Pfam" id="PF13646">
    <property type="entry name" value="HEAT_2"/>
    <property type="match status" value="1"/>
</dbReference>
<sequence length="221" mass="22927">MYSAGSPGVNAAMLITLSRFFSTSSLREEGEITCMNQEKIGEEALTLALGGADDARIRRMSSLLLGRTGDAAAAGPLLAALRDPDMAVRAEAARALAAIGSPAVTALIPVLRDPDWRLRYRAAEALGRIGDRRAVGALVRALSDEKDHVRYMSARALGLIADPAAGDALVRVLGDANPPARKAAAWALGEIGGHEAALLAALEGEPSGAVRRAIRDALGQG</sequence>
<name>A0A831LW41_9EURY</name>
<proteinExistence type="predicted"/>
<gene>
    <name evidence="2" type="ORF">ENN52_05120</name>
</gene>
<dbReference type="SUPFAM" id="SSF48371">
    <property type="entry name" value="ARM repeat"/>
    <property type="match status" value="1"/>
</dbReference>
<dbReference type="InterPro" id="IPR004155">
    <property type="entry name" value="PBS_lyase_HEAT"/>
</dbReference>
<dbReference type="GO" id="GO:0016491">
    <property type="term" value="F:oxidoreductase activity"/>
    <property type="evidence" value="ECO:0007669"/>
    <property type="project" value="TreeGrafter"/>
</dbReference>
<comment type="caution">
    <text evidence="2">The sequence shown here is derived from an EMBL/GenBank/DDBJ whole genome shotgun (WGS) entry which is preliminary data.</text>
</comment>
<protein>
    <submittedName>
        <fullName evidence="2">HEAT repeat domain-containing protein</fullName>
    </submittedName>
</protein>
<evidence type="ECO:0000313" key="2">
    <source>
        <dbReference type="EMBL" id="HDS63494.1"/>
    </source>
</evidence>
<organism evidence="2">
    <name type="scientific">Methanofollis liminatans</name>
    <dbReference type="NCBI Taxonomy" id="2201"/>
    <lineage>
        <taxon>Archaea</taxon>
        <taxon>Methanobacteriati</taxon>
        <taxon>Methanobacteriota</taxon>
        <taxon>Stenosarchaea group</taxon>
        <taxon>Methanomicrobia</taxon>
        <taxon>Methanomicrobiales</taxon>
        <taxon>Methanomicrobiaceae</taxon>
        <taxon>Methanofollis</taxon>
    </lineage>
</organism>
<dbReference type="Pfam" id="PF03130">
    <property type="entry name" value="HEAT_PBS"/>
    <property type="match status" value="1"/>
</dbReference>
<dbReference type="Gene3D" id="1.25.10.10">
    <property type="entry name" value="Leucine-rich Repeat Variant"/>
    <property type="match status" value="2"/>
</dbReference>
<evidence type="ECO:0000256" key="1">
    <source>
        <dbReference type="ARBA" id="ARBA00022737"/>
    </source>
</evidence>
<keyword evidence="1" id="KW-0677">Repeat</keyword>
<reference evidence="2" key="1">
    <citation type="journal article" date="2020" name="mSystems">
        <title>Genome- and Community-Level Interaction Insights into Carbon Utilization and Element Cycling Functions of Hydrothermarchaeota in Hydrothermal Sediment.</title>
        <authorList>
            <person name="Zhou Z."/>
            <person name="Liu Y."/>
            <person name="Xu W."/>
            <person name="Pan J."/>
            <person name="Luo Z.H."/>
            <person name="Li M."/>
        </authorList>
    </citation>
    <scope>NUCLEOTIDE SEQUENCE</scope>
    <source>
        <strain evidence="2">SpSt-1183</strain>
    </source>
</reference>
<dbReference type="Proteomes" id="UP000885648">
    <property type="component" value="Unassembled WGS sequence"/>
</dbReference>
<dbReference type="AlphaFoldDB" id="A0A831LW41"/>
<dbReference type="Pfam" id="PF02985">
    <property type="entry name" value="HEAT"/>
    <property type="match status" value="1"/>
</dbReference>
<dbReference type="InterPro" id="IPR016024">
    <property type="entry name" value="ARM-type_fold"/>
</dbReference>